<evidence type="ECO:0000259" key="5">
    <source>
        <dbReference type="PROSITE" id="PS01180"/>
    </source>
</evidence>
<evidence type="ECO:0000256" key="1">
    <source>
        <dbReference type="ARBA" id="ARBA00022737"/>
    </source>
</evidence>
<accession>A0A1D1UJ75</accession>
<dbReference type="Proteomes" id="UP000186922">
    <property type="component" value="Unassembled WGS sequence"/>
</dbReference>
<dbReference type="CDD" id="cd00112">
    <property type="entry name" value="LDLa"/>
    <property type="match status" value="1"/>
</dbReference>
<dbReference type="CDD" id="cd00041">
    <property type="entry name" value="CUB"/>
    <property type="match status" value="1"/>
</dbReference>
<comment type="caution">
    <text evidence="3">Lacks conserved residue(s) required for the propagation of feature annotation.</text>
</comment>
<reference evidence="6 7" key="1">
    <citation type="journal article" date="2016" name="Nat. Commun.">
        <title>Extremotolerant tardigrade genome and improved radiotolerance of human cultured cells by tardigrade-unique protein.</title>
        <authorList>
            <person name="Hashimoto T."/>
            <person name="Horikawa D.D."/>
            <person name="Saito Y."/>
            <person name="Kuwahara H."/>
            <person name="Kozuka-Hata H."/>
            <person name="Shin-I T."/>
            <person name="Minakuchi Y."/>
            <person name="Ohishi K."/>
            <person name="Motoyama A."/>
            <person name="Aizu T."/>
            <person name="Enomoto A."/>
            <person name="Kondo K."/>
            <person name="Tanaka S."/>
            <person name="Hara Y."/>
            <person name="Koshikawa S."/>
            <person name="Sagara H."/>
            <person name="Miura T."/>
            <person name="Yokobori S."/>
            <person name="Miyagawa K."/>
            <person name="Suzuki Y."/>
            <person name="Kubo T."/>
            <person name="Oyama M."/>
            <person name="Kohara Y."/>
            <person name="Fujiyama A."/>
            <person name="Arakawa K."/>
            <person name="Katayama T."/>
            <person name="Toyoda A."/>
            <person name="Kunieda T."/>
        </authorList>
    </citation>
    <scope>NUCLEOTIDE SEQUENCE [LARGE SCALE GENOMIC DNA]</scope>
    <source>
        <strain evidence="6 7">YOKOZUNA-1</strain>
    </source>
</reference>
<keyword evidence="7" id="KW-1185">Reference proteome</keyword>
<keyword evidence="4" id="KW-0732">Signal</keyword>
<sequence length="223" mass="23191">MLLKSLVLTACVAYVSAQCAPNGALSVEVTPGEKAYIESPNYGNDDYPNNANCQWNVNSPNSAKLAIEVNSVAFSLEGVSCGFDYVSIFQVNSNRADVLLGKFCGEAGPQGLVASSTRVIQFEAGSNLCSGSDSVCIRPDQYCDGSADCPDGSDKGAICSGECGATAIPPKEDKSVLRFRGVVSDRASGKLDRIVGGVEATPHSLPWQVAMLSSSGSQFSLAS</sequence>
<dbReference type="PANTHER" id="PTHR24251">
    <property type="entry name" value="OVOCHYMASE-RELATED"/>
    <property type="match status" value="1"/>
</dbReference>
<keyword evidence="2" id="KW-1015">Disulfide bond</keyword>
<keyword evidence="1" id="KW-0677">Repeat</keyword>
<dbReference type="SUPFAM" id="SSF49854">
    <property type="entry name" value="Spermadhesin, CUB domain"/>
    <property type="match status" value="1"/>
</dbReference>
<evidence type="ECO:0000313" key="6">
    <source>
        <dbReference type="EMBL" id="GAU87662.1"/>
    </source>
</evidence>
<evidence type="ECO:0000256" key="4">
    <source>
        <dbReference type="SAM" id="SignalP"/>
    </source>
</evidence>
<dbReference type="InterPro" id="IPR000859">
    <property type="entry name" value="CUB_dom"/>
</dbReference>
<dbReference type="AlphaFoldDB" id="A0A1D1UJ75"/>
<dbReference type="Gene3D" id="4.10.400.10">
    <property type="entry name" value="Low-density Lipoprotein Receptor"/>
    <property type="match status" value="1"/>
</dbReference>
<evidence type="ECO:0000256" key="2">
    <source>
        <dbReference type="ARBA" id="ARBA00023157"/>
    </source>
</evidence>
<dbReference type="Pfam" id="PF00431">
    <property type="entry name" value="CUB"/>
    <property type="match status" value="1"/>
</dbReference>
<name>A0A1D1UJ75_RAMVA</name>
<gene>
    <name evidence="6" type="primary">RvY_00477-1</name>
    <name evidence="6" type="synonym">RvY_00477.1</name>
    <name evidence="6" type="ORF">RvY_00477</name>
</gene>
<dbReference type="Gene3D" id="2.60.120.290">
    <property type="entry name" value="Spermadhesin, CUB domain"/>
    <property type="match status" value="1"/>
</dbReference>
<feature type="domain" description="CUB" evidence="5">
    <location>
        <begin position="19"/>
        <end position="120"/>
    </location>
</feature>
<dbReference type="InterPro" id="IPR036055">
    <property type="entry name" value="LDL_receptor-like_sf"/>
</dbReference>
<proteinExistence type="predicted"/>
<dbReference type="PROSITE" id="PS50068">
    <property type="entry name" value="LDLRA_2"/>
    <property type="match status" value="1"/>
</dbReference>
<protein>
    <recommendedName>
        <fullName evidence="5">CUB domain-containing protein</fullName>
    </recommendedName>
</protein>
<feature type="chain" id="PRO_5008897266" description="CUB domain-containing protein" evidence="4">
    <location>
        <begin position="18"/>
        <end position="223"/>
    </location>
</feature>
<dbReference type="PROSITE" id="PS01180">
    <property type="entry name" value="CUB"/>
    <property type="match status" value="1"/>
</dbReference>
<feature type="signal peptide" evidence="4">
    <location>
        <begin position="1"/>
        <end position="17"/>
    </location>
</feature>
<dbReference type="InterPro" id="IPR035914">
    <property type="entry name" value="Sperma_CUB_dom_sf"/>
</dbReference>
<dbReference type="SUPFAM" id="SSF50494">
    <property type="entry name" value="Trypsin-like serine proteases"/>
    <property type="match status" value="1"/>
</dbReference>
<dbReference type="SUPFAM" id="SSF57424">
    <property type="entry name" value="LDL receptor-like module"/>
    <property type="match status" value="1"/>
</dbReference>
<evidence type="ECO:0000256" key="3">
    <source>
        <dbReference type="PROSITE-ProRule" id="PRU00124"/>
    </source>
</evidence>
<evidence type="ECO:0000313" key="7">
    <source>
        <dbReference type="Proteomes" id="UP000186922"/>
    </source>
</evidence>
<dbReference type="EMBL" id="BDGG01000001">
    <property type="protein sequence ID" value="GAU87662.1"/>
    <property type="molecule type" value="Genomic_DNA"/>
</dbReference>
<organism evidence="6 7">
    <name type="scientific">Ramazzottius varieornatus</name>
    <name type="common">Water bear</name>
    <name type="synonym">Tardigrade</name>
    <dbReference type="NCBI Taxonomy" id="947166"/>
    <lineage>
        <taxon>Eukaryota</taxon>
        <taxon>Metazoa</taxon>
        <taxon>Ecdysozoa</taxon>
        <taxon>Tardigrada</taxon>
        <taxon>Eutardigrada</taxon>
        <taxon>Parachela</taxon>
        <taxon>Hypsibioidea</taxon>
        <taxon>Ramazzottiidae</taxon>
        <taxon>Ramazzottius</taxon>
    </lineage>
</organism>
<dbReference type="InterPro" id="IPR002172">
    <property type="entry name" value="LDrepeatLR_classA_rpt"/>
</dbReference>
<dbReference type="STRING" id="947166.A0A1D1UJ75"/>
<dbReference type="SMART" id="SM00042">
    <property type="entry name" value="CUB"/>
    <property type="match status" value="1"/>
</dbReference>
<dbReference type="OrthoDB" id="5918597at2759"/>
<dbReference type="InterPro" id="IPR009003">
    <property type="entry name" value="Peptidase_S1_PA"/>
</dbReference>
<comment type="caution">
    <text evidence="6">The sequence shown here is derived from an EMBL/GenBank/DDBJ whole genome shotgun (WGS) entry which is preliminary data.</text>
</comment>